<gene>
    <name evidence="5" type="ORF">CDQ91_13280</name>
</gene>
<dbReference type="GO" id="GO:0008976">
    <property type="term" value="F:polyphosphate kinase activity"/>
    <property type="evidence" value="ECO:0007669"/>
    <property type="project" value="InterPro"/>
</dbReference>
<dbReference type="Proteomes" id="UP000197097">
    <property type="component" value="Unassembled WGS sequence"/>
</dbReference>
<dbReference type="OrthoDB" id="9775224at2"/>
<comment type="similarity">
    <text evidence="1">Belongs to the polyphosphate kinase 2 (PPK2) family. Class I subfamily.</text>
</comment>
<name>A0A246JQY5_9SPHN</name>
<reference evidence="5 6" key="1">
    <citation type="journal article" date="2002" name="Int. J. Syst. Evol. Microbiol.">
        <title>Sphingopyxis witflariensis sp. nov., isolated from activated sludge.</title>
        <authorList>
            <person name="Kampfer P."/>
            <person name="Witzenberger R."/>
            <person name="Denner E.B."/>
            <person name="Busse H.J."/>
            <person name="Neef A."/>
        </authorList>
    </citation>
    <scope>NUCLEOTIDE SEQUENCE [LARGE SCALE GENOMIC DNA]</scope>
    <source>
        <strain evidence="5 6">DSM 14551</strain>
    </source>
</reference>
<dbReference type="InterPro" id="IPR016898">
    <property type="entry name" value="Polyphosphate_phosphotransfera"/>
</dbReference>
<comment type="caution">
    <text evidence="5">The sequence shown here is derived from an EMBL/GenBank/DDBJ whole genome shotgun (WGS) entry which is preliminary data.</text>
</comment>
<dbReference type="InterPro" id="IPR022488">
    <property type="entry name" value="PPK2-related"/>
</dbReference>
<proteinExistence type="inferred from homology"/>
<evidence type="ECO:0000256" key="3">
    <source>
        <dbReference type="ARBA" id="ARBA00022777"/>
    </source>
</evidence>
<dbReference type="Gene3D" id="3.40.50.300">
    <property type="entry name" value="P-loop containing nucleotide triphosphate hydrolases"/>
    <property type="match status" value="1"/>
</dbReference>
<keyword evidence="3 5" id="KW-0418">Kinase</keyword>
<dbReference type="InterPro" id="IPR027417">
    <property type="entry name" value="P-loop_NTPase"/>
</dbReference>
<evidence type="ECO:0000256" key="2">
    <source>
        <dbReference type="ARBA" id="ARBA00022679"/>
    </source>
</evidence>
<evidence type="ECO:0000313" key="5">
    <source>
        <dbReference type="EMBL" id="OWQ95266.1"/>
    </source>
</evidence>
<evidence type="ECO:0000259" key="4">
    <source>
        <dbReference type="Pfam" id="PF03976"/>
    </source>
</evidence>
<dbReference type="PANTHER" id="PTHR34383">
    <property type="entry name" value="POLYPHOSPHATE:AMP PHOSPHOTRANSFERASE-RELATED"/>
    <property type="match status" value="1"/>
</dbReference>
<evidence type="ECO:0000313" key="6">
    <source>
        <dbReference type="Proteomes" id="UP000197097"/>
    </source>
</evidence>
<sequence length="261" mass="30179">MTISLSDYEAGTKYDGDYGDALDALQERLERVQAAHITHGHRSIIMFEGWDAAGKGGVIKRMTALLDPRYFEVWPISAPTDEESARHFLWRFWKRLPGNREISIFDRSWYGRVLVERVEGFASEAEWRKGYDEINEFEAQLTGSRTNLVKIFLHLTQEEQDKRFADRLDDPWKRWKTGTEDYRNRAKRKEYLAAMTDMFQQTDTRWAPWKVIDGNNKKAGRIAALTYIAEALERAVPMIPPDLDPAVAKLAGKAFGYKPKA</sequence>
<accession>A0A246JQY5</accession>
<dbReference type="PANTHER" id="PTHR34383:SF3">
    <property type="entry name" value="POLYPHOSPHATE:AMP PHOSPHOTRANSFERASE"/>
    <property type="match status" value="1"/>
</dbReference>
<dbReference type="PIRSF" id="PIRSF028756">
    <property type="entry name" value="PPK2_prd"/>
    <property type="match status" value="1"/>
</dbReference>
<feature type="domain" description="Polyphosphate kinase-2-related" evidence="4">
    <location>
        <begin position="17"/>
        <end position="234"/>
    </location>
</feature>
<protein>
    <submittedName>
        <fullName evidence="5">Polyphosphate kinase</fullName>
    </submittedName>
</protein>
<dbReference type="SUPFAM" id="SSF52540">
    <property type="entry name" value="P-loop containing nucleoside triphosphate hydrolases"/>
    <property type="match status" value="1"/>
</dbReference>
<dbReference type="EMBL" id="NISJ01000007">
    <property type="protein sequence ID" value="OWQ95266.1"/>
    <property type="molecule type" value="Genomic_DNA"/>
</dbReference>
<dbReference type="RefSeq" id="WP_088473226.1">
    <property type="nucleotide sequence ID" value="NZ_NISJ01000007.1"/>
</dbReference>
<evidence type="ECO:0000256" key="1">
    <source>
        <dbReference type="ARBA" id="ARBA00009924"/>
    </source>
</evidence>
<organism evidence="5 6">
    <name type="scientific">Sphingopyxis witflariensis</name>
    <dbReference type="NCBI Taxonomy" id="173675"/>
    <lineage>
        <taxon>Bacteria</taxon>
        <taxon>Pseudomonadati</taxon>
        <taxon>Pseudomonadota</taxon>
        <taxon>Alphaproteobacteria</taxon>
        <taxon>Sphingomonadales</taxon>
        <taxon>Sphingomonadaceae</taxon>
        <taxon>Sphingopyxis</taxon>
    </lineage>
</organism>
<keyword evidence="6" id="KW-1185">Reference proteome</keyword>
<keyword evidence="2" id="KW-0808">Transferase</keyword>
<dbReference type="Pfam" id="PF03976">
    <property type="entry name" value="PPK2"/>
    <property type="match status" value="1"/>
</dbReference>
<dbReference type="AlphaFoldDB" id="A0A246JQY5"/>